<dbReference type="GO" id="GO:0004674">
    <property type="term" value="F:protein serine/threonine kinase activity"/>
    <property type="evidence" value="ECO:0007669"/>
    <property type="project" value="TreeGrafter"/>
</dbReference>
<name>L8JY79_9BACT</name>
<dbReference type="Pfam" id="PF00069">
    <property type="entry name" value="Pkinase"/>
    <property type="match status" value="1"/>
</dbReference>
<accession>L8JY79</accession>
<dbReference type="Proteomes" id="UP000011135">
    <property type="component" value="Unassembled WGS sequence"/>
</dbReference>
<dbReference type="Gene3D" id="1.10.510.10">
    <property type="entry name" value="Transferase(Phosphotransferase) domain 1"/>
    <property type="match status" value="1"/>
</dbReference>
<feature type="domain" description="Protein kinase" evidence="1">
    <location>
        <begin position="1"/>
        <end position="242"/>
    </location>
</feature>
<dbReference type="RefSeq" id="WP_009578299.1">
    <property type="nucleotide sequence ID" value="NZ_AMZN01000009.1"/>
</dbReference>
<comment type="caution">
    <text evidence="2">The sequence shown here is derived from an EMBL/GenBank/DDBJ whole genome shotgun (WGS) entry which is preliminary data.</text>
</comment>
<dbReference type="InterPro" id="IPR000719">
    <property type="entry name" value="Prot_kinase_dom"/>
</dbReference>
<dbReference type="EMBL" id="AMZN01000009">
    <property type="protein sequence ID" value="ELR73128.1"/>
    <property type="molecule type" value="Genomic_DNA"/>
</dbReference>
<dbReference type="SMART" id="SM00220">
    <property type="entry name" value="S_TKc"/>
    <property type="match status" value="1"/>
</dbReference>
<dbReference type="eggNOG" id="COG0515">
    <property type="taxonomic scope" value="Bacteria"/>
</dbReference>
<dbReference type="GO" id="GO:0005524">
    <property type="term" value="F:ATP binding"/>
    <property type="evidence" value="ECO:0007669"/>
    <property type="project" value="InterPro"/>
</dbReference>
<protein>
    <recommendedName>
        <fullName evidence="1">Protein kinase domain-containing protein</fullName>
    </recommendedName>
</protein>
<gene>
    <name evidence="2" type="ORF">C900_05763</name>
</gene>
<dbReference type="OrthoDB" id="9813021at2"/>
<dbReference type="AlphaFoldDB" id="L8JY79"/>
<evidence type="ECO:0000259" key="1">
    <source>
        <dbReference type="PROSITE" id="PS50011"/>
    </source>
</evidence>
<organism evidence="2 3">
    <name type="scientific">Fulvivirga imtechensis AK7</name>
    <dbReference type="NCBI Taxonomy" id="1237149"/>
    <lineage>
        <taxon>Bacteria</taxon>
        <taxon>Pseudomonadati</taxon>
        <taxon>Bacteroidota</taxon>
        <taxon>Cytophagia</taxon>
        <taxon>Cytophagales</taxon>
        <taxon>Fulvivirgaceae</taxon>
        <taxon>Fulvivirga</taxon>
    </lineage>
</organism>
<dbReference type="SUPFAM" id="SSF56112">
    <property type="entry name" value="Protein kinase-like (PK-like)"/>
    <property type="match status" value="1"/>
</dbReference>
<dbReference type="InterPro" id="IPR011009">
    <property type="entry name" value="Kinase-like_dom_sf"/>
</dbReference>
<dbReference type="PROSITE" id="PS00109">
    <property type="entry name" value="PROTEIN_KINASE_TYR"/>
    <property type="match status" value="1"/>
</dbReference>
<dbReference type="PROSITE" id="PS50011">
    <property type="entry name" value="PROTEIN_KINASE_DOM"/>
    <property type="match status" value="1"/>
</dbReference>
<dbReference type="STRING" id="1237149.C900_05763"/>
<evidence type="ECO:0000313" key="3">
    <source>
        <dbReference type="Proteomes" id="UP000011135"/>
    </source>
</evidence>
<dbReference type="GO" id="GO:0005737">
    <property type="term" value="C:cytoplasm"/>
    <property type="evidence" value="ECO:0007669"/>
    <property type="project" value="TreeGrafter"/>
</dbReference>
<dbReference type="InterPro" id="IPR008266">
    <property type="entry name" value="Tyr_kinase_AS"/>
</dbReference>
<proteinExistence type="predicted"/>
<evidence type="ECO:0000313" key="2">
    <source>
        <dbReference type="EMBL" id="ELR73128.1"/>
    </source>
</evidence>
<sequence length="255" mass="29615">MEALQHTEPVKNHCIKMYELDQNKVYKVDSIPNSYVLKKHPNALLNDISFNSPYIVKYYKIIYDINTEHIYTVMEKVKGASMDQLLQHGCPSYDVIKNMIFKILKGFEVIHQADVLHRDVCMKNIFVEFSFPTFTPKVSGFNIFEPYHLDNRINTSDAAYLAPEVWNYSDYNVKSEIWAIGMLVYNMLDAKFKFSASAKHYKDALIELPRCFRNFTRVALAENPADRPNSISELVGILYEDLDEADKISFRNLAE</sequence>
<dbReference type="PANTHER" id="PTHR24361">
    <property type="entry name" value="MITOGEN-ACTIVATED KINASE KINASE KINASE"/>
    <property type="match status" value="1"/>
</dbReference>
<reference evidence="2 3" key="1">
    <citation type="submission" date="2012-12" db="EMBL/GenBank/DDBJ databases">
        <title>Genome assembly of Fulvivirga imtechensis AK7.</title>
        <authorList>
            <person name="Nupur N."/>
            <person name="Khatri I."/>
            <person name="Kumar R."/>
            <person name="Subramanian S."/>
            <person name="Pinnaka A."/>
        </authorList>
    </citation>
    <scope>NUCLEOTIDE SEQUENCE [LARGE SCALE GENOMIC DNA]</scope>
    <source>
        <strain evidence="2 3">AK7</strain>
    </source>
</reference>
<dbReference type="InterPro" id="IPR053235">
    <property type="entry name" value="Ser_Thr_kinase"/>
</dbReference>
<keyword evidence="3" id="KW-1185">Reference proteome</keyword>